<organism evidence="2 3">
    <name type="scientific">Altererythrobacter epoxidivorans</name>
    <dbReference type="NCBI Taxonomy" id="361183"/>
    <lineage>
        <taxon>Bacteria</taxon>
        <taxon>Pseudomonadati</taxon>
        <taxon>Pseudomonadota</taxon>
        <taxon>Alphaproteobacteria</taxon>
        <taxon>Sphingomonadales</taxon>
        <taxon>Erythrobacteraceae</taxon>
        <taxon>Altererythrobacter</taxon>
    </lineage>
</organism>
<evidence type="ECO:0000256" key="1">
    <source>
        <dbReference type="SAM" id="MobiDB-lite"/>
    </source>
</evidence>
<sequence length="267" mass="29133">MAIPQMGANGLRDTVNNNITEAQRLWNLRSGLNVAALNCLRAEHATLVDNYKTMLNAHKRELASTNTALQKEYRNRYGASYRDQQDSYMTQVYNYFALPPALSDFCDVSLQVSNEVIQVPAGQLGTYAQSALPRMEAVFENFFRAYEQYRVNLAAWTEAYGPKTVTTVRTYGAVGDPATTMLQGTYSPPETAVTYTPVASTAAQGQSDLTAPVNMGAQPQIQFVTGTGEPAGSDEVTQPSQPSGPAPQFVSQPVVQTEEKDEANRGN</sequence>
<evidence type="ECO:0000313" key="3">
    <source>
        <dbReference type="Proteomes" id="UP000057938"/>
    </source>
</evidence>
<accession>A0A0M4M585</accession>
<reference evidence="2 3" key="1">
    <citation type="submission" date="2015-09" db="EMBL/GenBank/DDBJ databases">
        <title>Complete genome sequence of a benzo[a]pyrene-degrading bacterium Altererythrobacter epoxidivorans CGMCC 1.7731T.</title>
        <authorList>
            <person name="Li Z."/>
            <person name="Cheng H."/>
            <person name="Huo Y."/>
            <person name="Xu X."/>
        </authorList>
    </citation>
    <scope>NUCLEOTIDE SEQUENCE [LARGE SCALE GENOMIC DNA]</scope>
    <source>
        <strain evidence="2 3">CGMCC 1.7731</strain>
    </source>
</reference>
<evidence type="ECO:0000313" key="2">
    <source>
        <dbReference type="EMBL" id="ALE17140.1"/>
    </source>
</evidence>
<feature type="region of interest" description="Disordered" evidence="1">
    <location>
        <begin position="222"/>
        <end position="267"/>
    </location>
</feature>
<dbReference type="EMBL" id="CP012669">
    <property type="protein sequence ID" value="ALE17140.1"/>
    <property type="molecule type" value="Genomic_DNA"/>
</dbReference>
<dbReference type="AlphaFoldDB" id="A0A0M4M585"/>
<proteinExistence type="predicted"/>
<dbReference type="Proteomes" id="UP000057938">
    <property type="component" value="Chromosome"/>
</dbReference>
<dbReference type="OrthoDB" id="7432148at2"/>
<dbReference type="KEGG" id="aep:AMC99_01852"/>
<protein>
    <submittedName>
        <fullName evidence="2">Uncharacterized protein</fullName>
    </submittedName>
</protein>
<name>A0A0M4M585_9SPHN</name>
<dbReference type="PATRIC" id="fig|361183.4.peg.1824"/>
<feature type="compositionally biased region" description="Polar residues" evidence="1">
    <location>
        <begin position="235"/>
        <end position="255"/>
    </location>
</feature>
<keyword evidence="3" id="KW-1185">Reference proteome</keyword>
<gene>
    <name evidence="2" type="ORF">AMC99_01852</name>
</gene>